<dbReference type="InterPro" id="IPR006212">
    <property type="entry name" value="Furin_repeat"/>
</dbReference>
<keyword evidence="1" id="KW-1133">Transmembrane helix</keyword>
<dbReference type="InterPro" id="IPR000742">
    <property type="entry name" value="EGF"/>
</dbReference>
<evidence type="ECO:0000259" key="2">
    <source>
        <dbReference type="SMART" id="SM00181"/>
    </source>
</evidence>
<organism evidence="3 4">
    <name type="scientific">Giardia intestinalis</name>
    <name type="common">Giardia lamblia</name>
    <dbReference type="NCBI Taxonomy" id="5741"/>
    <lineage>
        <taxon>Eukaryota</taxon>
        <taxon>Metamonada</taxon>
        <taxon>Diplomonadida</taxon>
        <taxon>Hexamitidae</taxon>
        <taxon>Giardiinae</taxon>
        <taxon>Giardia</taxon>
    </lineage>
</organism>
<dbReference type="Gene3D" id="2.10.220.10">
    <property type="entry name" value="Hormone Receptor, Insulin-like Growth Factor Receptor 1, Chain A, domain 2"/>
    <property type="match status" value="4"/>
</dbReference>
<name>V6TNL6_GIAIN</name>
<feature type="domain" description="EGF-like" evidence="2">
    <location>
        <begin position="532"/>
        <end position="565"/>
    </location>
</feature>
<dbReference type="OrthoDB" id="2412841at2759"/>
<sequence>VCAAPEPNTENTAKPAVCTTCEEGYFGASCTACHDQANCATCLDGGEGKCTKCKMDKYLTTGGTCVETCAADTKFSVEDEQNGKRCFACGDTTNGVIGCEKCTAPGDGKAKPTCTKCIDDNYLKTVNDVTTCETNCGDGYFQHTATSGDLKTCQSCSAGTNDAPAVSGIQNCASCTYTSSTLKCAACGEGKKPNKEGTGCFDCGISGCAYCSGTGKCEECDGGKIVKTVDGATSCVTGDECTKAEGFFVKDGSTKTCEACGDENCATCAATGKNQCSKCKTTGTKTYLKGEAGTGTCVEASQCGSGFFPKADDKTGNKCVACSSASDGGIADCGECSLLTSVSRAGDILITCTKCSNNNLSPLKNECMTTCPAGTYAKDNICTPCHASCSECTDDAESSCTACYPGHVLNKGETGSTGTCIPECTGRYAENCEANQCTAVLGGSKYCSKCKSGYVPVDGLCVSSGTRAPPTGCTPGTDGTCSACTDAYFKESGGCYKAGAFPGNAICTTATGGSCTMCVSSGQNPQGQSCPACPAGCSKCSGSGSSQTCSECLAGYYKTSANTCVKCDKDDSNIKGVPNCVSCAPPTTPPGPVTCYVTQEPTVDPTDPSVNKGGLPSGTIAGISVAVIAVVGGLVGFLCWWFVCRGKA</sequence>
<feature type="domain" description="EGF-like" evidence="2">
    <location>
        <begin position="384"/>
        <end position="421"/>
    </location>
</feature>
<dbReference type="SUPFAM" id="SSF57184">
    <property type="entry name" value="Growth factor receptor domain"/>
    <property type="match status" value="4"/>
</dbReference>
<comment type="caution">
    <text evidence="3">The sequence shown here is derived from an EMBL/GenBank/DDBJ whole genome shotgun (WGS) entry which is preliminary data.</text>
</comment>
<dbReference type="PANTHER" id="PTHR23275">
    <property type="entry name" value="CABRIOLET.-RELATED"/>
    <property type="match status" value="1"/>
</dbReference>
<feature type="domain" description="EGF-like" evidence="2">
    <location>
        <begin position="32"/>
        <end position="66"/>
    </location>
</feature>
<keyword evidence="1" id="KW-0472">Membrane</keyword>
<dbReference type="AlphaFoldDB" id="V6TNL6"/>
<dbReference type="CDD" id="cd00064">
    <property type="entry name" value="FU"/>
    <property type="match status" value="1"/>
</dbReference>
<feature type="domain" description="EGF-like" evidence="2">
    <location>
        <begin position="101"/>
        <end position="154"/>
    </location>
</feature>
<evidence type="ECO:0000313" key="4">
    <source>
        <dbReference type="Proteomes" id="UP000018040"/>
    </source>
</evidence>
<dbReference type="InterPro" id="IPR052798">
    <property type="entry name" value="Giardia_VSA"/>
</dbReference>
<dbReference type="EMBL" id="AHHH01000388">
    <property type="protein sequence ID" value="ESU39957.1"/>
    <property type="molecule type" value="Genomic_DNA"/>
</dbReference>
<reference evidence="3 4" key="2">
    <citation type="journal article" date="2013" name="Genome Biol. Evol.">
        <title>Genome sequencing of Giardia lamblia genotypes A2 and B isolates (DH and GS) and comparative analysis with the genomes of genotypes A1 and E (WB and Pig).</title>
        <authorList>
            <person name="Adam R.D."/>
            <person name="Dahlstrom E.W."/>
            <person name="Martens C.A."/>
            <person name="Bruno D.P."/>
            <person name="Barbian K.D."/>
            <person name="Ricklefs S.M."/>
            <person name="Hernandez M.M."/>
            <person name="Narla N.P."/>
            <person name="Patel R.B."/>
            <person name="Porcella S.F."/>
            <person name="Nash T.E."/>
        </authorList>
    </citation>
    <scope>NUCLEOTIDE SEQUENCE [LARGE SCALE GENOMIC DNA]</scope>
    <source>
        <strain evidence="3 4">GS</strain>
    </source>
</reference>
<protein>
    <submittedName>
        <fullName evidence="3">Variant-specific surface protein</fullName>
    </submittedName>
</protein>
<evidence type="ECO:0000313" key="3">
    <source>
        <dbReference type="EMBL" id="ESU39957.1"/>
    </source>
</evidence>
<accession>V6TNL6</accession>
<dbReference type="InterPro" id="IPR005127">
    <property type="entry name" value="Giardia_VSP"/>
</dbReference>
<reference evidence="4" key="1">
    <citation type="submission" date="2012-02" db="EMBL/GenBank/DDBJ databases">
        <title>Genome sequencing of Giardia lamblia Genotypes A2 and B isolates (DH and GS) and comparative analysis with the genomes of Genotypes A1 and E (WB and Pig).</title>
        <authorList>
            <person name="Adam R."/>
            <person name="Dahlstrom E."/>
            <person name="Martens C."/>
            <person name="Bruno D."/>
            <person name="Barbian K."/>
            <person name="Porcella S.F."/>
            <person name="Nash T."/>
        </authorList>
    </citation>
    <scope>NUCLEOTIDE SEQUENCE</scope>
    <source>
        <strain evidence="4">GS</strain>
    </source>
</reference>
<feature type="transmembrane region" description="Helical" evidence="1">
    <location>
        <begin position="620"/>
        <end position="643"/>
    </location>
</feature>
<feature type="non-terminal residue" evidence="3">
    <location>
        <position position="1"/>
    </location>
</feature>
<gene>
    <name evidence="3" type="ORF">GSB_155530</name>
</gene>
<dbReference type="Pfam" id="PF03302">
    <property type="entry name" value="VSP"/>
    <property type="match status" value="1"/>
</dbReference>
<feature type="domain" description="EGF-like" evidence="2">
    <location>
        <begin position="423"/>
        <end position="462"/>
    </location>
</feature>
<dbReference type="PANTHER" id="PTHR23275:SF100">
    <property type="entry name" value="EGF-LIKE DOMAIN-CONTAINING PROTEIN"/>
    <property type="match status" value="1"/>
</dbReference>
<proteinExistence type="predicted"/>
<dbReference type="Proteomes" id="UP000018040">
    <property type="component" value="Unassembled WGS sequence"/>
</dbReference>
<dbReference type="SMART" id="SM00261">
    <property type="entry name" value="FU"/>
    <property type="match status" value="7"/>
</dbReference>
<keyword evidence="1" id="KW-0812">Transmembrane</keyword>
<dbReference type="VEuPathDB" id="GiardiaDB:GL50581_620"/>
<evidence type="ECO:0000256" key="1">
    <source>
        <dbReference type="SAM" id="Phobius"/>
    </source>
</evidence>
<dbReference type="InterPro" id="IPR009030">
    <property type="entry name" value="Growth_fac_rcpt_cys_sf"/>
</dbReference>
<dbReference type="SMART" id="SM00181">
    <property type="entry name" value="EGF"/>
    <property type="match status" value="5"/>
</dbReference>